<reference evidence="1" key="1">
    <citation type="journal article" date="2019" name="bioRxiv">
        <title>The Genome of the Zebra Mussel, Dreissena polymorpha: A Resource for Invasive Species Research.</title>
        <authorList>
            <person name="McCartney M.A."/>
            <person name="Auch B."/>
            <person name="Kono T."/>
            <person name="Mallez S."/>
            <person name="Zhang Y."/>
            <person name="Obille A."/>
            <person name="Becker A."/>
            <person name="Abrahante J.E."/>
            <person name="Garbe J."/>
            <person name="Badalamenti J.P."/>
            <person name="Herman A."/>
            <person name="Mangelson H."/>
            <person name="Liachko I."/>
            <person name="Sullivan S."/>
            <person name="Sone E.D."/>
            <person name="Koren S."/>
            <person name="Silverstein K.A.T."/>
            <person name="Beckman K.B."/>
            <person name="Gohl D.M."/>
        </authorList>
    </citation>
    <scope>NUCLEOTIDE SEQUENCE</scope>
    <source>
        <strain evidence="1">Duluth1</strain>
        <tissue evidence="1">Whole animal</tissue>
    </source>
</reference>
<name>A0A9D4MAC9_DREPO</name>
<dbReference type="EMBL" id="JAIWYP010000002">
    <property type="protein sequence ID" value="KAH3873023.1"/>
    <property type="molecule type" value="Genomic_DNA"/>
</dbReference>
<organism evidence="1 2">
    <name type="scientific">Dreissena polymorpha</name>
    <name type="common">Zebra mussel</name>
    <name type="synonym">Mytilus polymorpha</name>
    <dbReference type="NCBI Taxonomy" id="45954"/>
    <lineage>
        <taxon>Eukaryota</taxon>
        <taxon>Metazoa</taxon>
        <taxon>Spiralia</taxon>
        <taxon>Lophotrochozoa</taxon>
        <taxon>Mollusca</taxon>
        <taxon>Bivalvia</taxon>
        <taxon>Autobranchia</taxon>
        <taxon>Heteroconchia</taxon>
        <taxon>Euheterodonta</taxon>
        <taxon>Imparidentia</taxon>
        <taxon>Neoheterodontei</taxon>
        <taxon>Myida</taxon>
        <taxon>Dreissenoidea</taxon>
        <taxon>Dreissenidae</taxon>
        <taxon>Dreissena</taxon>
    </lineage>
</organism>
<evidence type="ECO:0000313" key="2">
    <source>
        <dbReference type="Proteomes" id="UP000828390"/>
    </source>
</evidence>
<evidence type="ECO:0000313" key="1">
    <source>
        <dbReference type="EMBL" id="KAH3873023.1"/>
    </source>
</evidence>
<proteinExistence type="predicted"/>
<comment type="caution">
    <text evidence="1">The sequence shown here is derived from an EMBL/GenBank/DDBJ whole genome shotgun (WGS) entry which is preliminary data.</text>
</comment>
<accession>A0A9D4MAC9</accession>
<dbReference type="Proteomes" id="UP000828390">
    <property type="component" value="Unassembled WGS sequence"/>
</dbReference>
<sequence>MLFSVSRYTGLGRVVSLIRSRDSAQTCLVRHRRTTARKNTTVLRISTNLRWNRWISLQDQNMILVARAVIQMTD</sequence>
<gene>
    <name evidence="1" type="ORF">DPMN_036248</name>
</gene>
<reference evidence="1" key="2">
    <citation type="submission" date="2020-11" db="EMBL/GenBank/DDBJ databases">
        <authorList>
            <person name="McCartney M.A."/>
            <person name="Auch B."/>
            <person name="Kono T."/>
            <person name="Mallez S."/>
            <person name="Becker A."/>
            <person name="Gohl D.M."/>
            <person name="Silverstein K.A.T."/>
            <person name="Koren S."/>
            <person name="Bechman K.B."/>
            <person name="Herman A."/>
            <person name="Abrahante J.E."/>
            <person name="Garbe J."/>
        </authorList>
    </citation>
    <scope>NUCLEOTIDE SEQUENCE</scope>
    <source>
        <strain evidence="1">Duluth1</strain>
        <tissue evidence="1">Whole animal</tissue>
    </source>
</reference>
<protein>
    <submittedName>
        <fullName evidence="1">Uncharacterized protein</fullName>
    </submittedName>
</protein>
<keyword evidence="2" id="KW-1185">Reference proteome</keyword>
<dbReference type="AlphaFoldDB" id="A0A9D4MAC9"/>